<evidence type="ECO:0000256" key="3">
    <source>
        <dbReference type="ARBA" id="ARBA00022475"/>
    </source>
</evidence>
<keyword evidence="5 7" id="KW-1133">Transmembrane helix</keyword>
<dbReference type="EMBL" id="OX365700">
    <property type="protein sequence ID" value="CAI4029705.1"/>
    <property type="molecule type" value="Genomic_DNA"/>
</dbReference>
<dbReference type="KEGG" id="nti:DNFV4_00123"/>
<protein>
    <submittedName>
        <fullName evidence="8">Membrane protein 2, distant similarity to thiosulfate:quinone oxidoreductase DoxD</fullName>
    </submittedName>
</protein>
<dbReference type="PANTHER" id="PTHR33452">
    <property type="entry name" value="OXIDOREDUCTASE CATD-RELATED"/>
    <property type="match status" value="1"/>
</dbReference>
<evidence type="ECO:0000313" key="8">
    <source>
        <dbReference type="EMBL" id="CAI4029705.1"/>
    </source>
</evidence>
<evidence type="ECO:0000256" key="7">
    <source>
        <dbReference type="SAM" id="Phobius"/>
    </source>
</evidence>
<name>A0AA86T0S1_9BACT</name>
<dbReference type="PANTHER" id="PTHR33452:SF1">
    <property type="entry name" value="INNER MEMBRANE PROTEIN YPHA-RELATED"/>
    <property type="match status" value="1"/>
</dbReference>
<evidence type="ECO:0000256" key="6">
    <source>
        <dbReference type="ARBA" id="ARBA00023136"/>
    </source>
</evidence>
<dbReference type="RefSeq" id="WP_289266732.1">
    <property type="nucleotide sequence ID" value="NZ_OX365700.1"/>
</dbReference>
<dbReference type="InterPro" id="IPR032808">
    <property type="entry name" value="DoxX"/>
</dbReference>
<proteinExistence type="inferred from homology"/>
<keyword evidence="9" id="KW-1185">Reference proteome</keyword>
<evidence type="ECO:0000256" key="1">
    <source>
        <dbReference type="ARBA" id="ARBA00004651"/>
    </source>
</evidence>
<evidence type="ECO:0000256" key="2">
    <source>
        <dbReference type="ARBA" id="ARBA00006679"/>
    </source>
</evidence>
<evidence type="ECO:0000256" key="5">
    <source>
        <dbReference type="ARBA" id="ARBA00022989"/>
    </source>
</evidence>
<reference evidence="8" key="1">
    <citation type="submission" date="2022-10" db="EMBL/GenBank/DDBJ databases">
        <authorList>
            <person name="Koch H."/>
        </authorList>
    </citation>
    <scope>NUCLEOTIDE SEQUENCE</scope>
    <source>
        <strain evidence="8">DNF</strain>
    </source>
</reference>
<accession>A0AA86T0S1</accession>
<gene>
    <name evidence="8" type="ORF">DNFV4_00123</name>
</gene>
<dbReference type="Pfam" id="PF07681">
    <property type="entry name" value="DoxX"/>
    <property type="match status" value="1"/>
</dbReference>
<keyword evidence="6 7" id="KW-0472">Membrane</keyword>
<dbReference type="AlphaFoldDB" id="A0AA86T0S1"/>
<feature type="transmembrane region" description="Helical" evidence="7">
    <location>
        <begin position="119"/>
        <end position="139"/>
    </location>
</feature>
<comment type="subcellular location">
    <subcellularLocation>
        <location evidence="1">Cell membrane</location>
        <topology evidence="1">Multi-pass membrane protein</topology>
    </subcellularLocation>
</comment>
<feature type="transmembrane region" description="Helical" evidence="7">
    <location>
        <begin position="54"/>
        <end position="74"/>
    </location>
</feature>
<dbReference type="GO" id="GO:0005886">
    <property type="term" value="C:plasma membrane"/>
    <property type="evidence" value="ECO:0007669"/>
    <property type="project" value="UniProtKB-SubCell"/>
</dbReference>
<dbReference type="Proteomes" id="UP001179121">
    <property type="component" value="Chromosome"/>
</dbReference>
<keyword evidence="3" id="KW-1003">Cell membrane</keyword>
<comment type="similarity">
    <text evidence="2">Belongs to the DoxX family.</text>
</comment>
<dbReference type="InterPro" id="IPR051907">
    <property type="entry name" value="DoxX-like_oxidoreductase"/>
</dbReference>
<feature type="transmembrane region" description="Helical" evidence="7">
    <location>
        <begin position="81"/>
        <end position="99"/>
    </location>
</feature>
<keyword evidence="4 7" id="KW-0812">Transmembrane</keyword>
<sequence length="166" mass="18201">MQALFKTDESWSPVVLRLMLATVMFPHGAQKLLGWFGGHGFEGTLGFFTQQMGLPWLVAFLVIIGESLGSLALAAGLLTRFTAASFIVIMLGAIVTSHLPHGFFMNWFGQQQGEGFEYHLLVIGMSAALVLTGGGAWSLDRVIARWFGAERHYAPRPLHEAHHHIG</sequence>
<evidence type="ECO:0000313" key="9">
    <source>
        <dbReference type="Proteomes" id="UP001179121"/>
    </source>
</evidence>
<evidence type="ECO:0000256" key="4">
    <source>
        <dbReference type="ARBA" id="ARBA00022692"/>
    </source>
</evidence>
<organism evidence="8 9">
    <name type="scientific">Nitrospira tepida</name>
    <dbReference type="NCBI Taxonomy" id="2973512"/>
    <lineage>
        <taxon>Bacteria</taxon>
        <taxon>Pseudomonadati</taxon>
        <taxon>Nitrospirota</taxon>
        <taxon>Nitrospiria</taxon>
        <taxon>Nitrospirales</taxon>
        <taxon>Nitrospiraceae</taxon>
        <taxon>Nitrospira</taxon>
    </lineage>
</organism>